<dbReference type="InterPro" id="IPR005123">
    <property type="entry name" value="Oxoglu/Fe-dep_dioxygenase_dom"/>
</dbReference>
<reference evidence="14 15" key="1">
    <citation type="submission" date="2015-09" db="EMBL/GenBank/DDBJ databases">
        <title>Draft Genome Sequence of Bradyrhizobium manausense Strain BR 3351T, a Novel Symbiotic Nitrogen-Fixing Alphaproteobacterium Isolated from Brazilian Amazon Rain Forest.</title>
        <authorList>
            <person name="De Araujo J.L."/>
            <person name="Zilli J.E."/>
        </authorList>
    </citation>
    <scope>NUCLEOTIDE SEQUENCE [LARGE SCALE GENOMIC DNA]</scope>
    <source>
        <strain evidence="14 15">BR3351</strain>
    </source>
</reference>
<evidence type="ECO:0000256" key="4">
    <source>
        <dbReference type="ARBA" id="ARBA00012531"/>
    </source>
</evidence>
<dbReference type="STRING" id="989370.AOQ71_07885"/>
<dbReference type="Pfam" id="PF03171">
    <property type="entry name" value="2OG-FeII_Oxy"/>
    <property type="match status" value="1"/>
</dbReference>
<evidence type="ECO:0000313" key="14">
    <source>
        <dbReference type="EMBL" id="KRQ15846.1"/>
    </source>
</evidence>
<dbReference type="Pfam" id="PF14226">
    <property type="entry name" value="DIOX_N"/>
    <property type="match status" value="1"/>
</dbReference>
<evidence type="ECO:0000259" key="13">
    <source>
        <dbReference type="PROSITE" id="PS51471"/>
    </source>
</evidence>
<comment type="caution">
    <text evidence="14">The sequence shown here is derived from an EMBL/GenBank/DDBJ whole genome shotgun (WGS) entry which is preliminary data.</text>
</comment>
<keyword evidence="11" id="KW-0560">Oxidoreductase</keyword>
<keyword evidence="11" id="KW-0408">Iron</keyword>
<evidence type="ECO:0000256" key="5">
    <source>
        <dbReference type="ARBA" id="ARBA00019045"/>
    </source>
</evidence>
<evidence type="ECO:0000256" key="2">
    <source>
        <dbReference type="ARBA" id="ARBA00004767"/>
    </source>
</evidence>
<evidence type="ECO:0000256" key="3">
    <source>
        <dbReference type="ARBA" id="ARBA00012293"/>
    </source>
</evidence>
<dbReference type="EC" id="1.14.20.7" evidence="3"/>
<dbReference type="GO" id="GO:0009693">
    <property type="term" value="P:ethylene biosynthetic process"/>
    <property type="evidence" value="ECO:0007669"/>
    <property type="project" value="UniProtKB-KW"/>
</dbReference>
<dbReference type="Proteomes" id="UP000051936">
    <property type="component" value="Unassembled WGS sequence"/>
</dbReference>
<evidence type="ECO:0000256" key="7">
    <source>
        <dbReference type="ARBA" id="ARBA00031011"/>
    </source>
</evidence>
<dbReference type="PRINTS" id="PR00682">
    <property type="entry name" value="IPNSYNTHASE"/>
</dbReference>
<keyword evidence="15" id="KW-1185">Reference proteome</keyword>
<name>A0A0R3E0U5_9BRAD</name>
<protein>
    <recommendedName>
        <fullName evidence="5">2-oxoglutarate-dependent ethylene/succinate-forming enzyme</fullName>
        <ecNumber evidence="4">1.13.12.19</ecNumber>
        <ecNumber evidence="3">1.14.20.7</ecNumber>
    </recommendedName>
    <alternativeName>
        <fullName evidence="7">2-oxoglutarate dioxygenase (ethylene-forming)</fullName>
    </alternativeName>
    <alternativeName>
        <fullName evidence="8">2-oxoglutarate/L-arginine monooxygenase/decarboxylase (succinate-forming)</fullName>
    </alternativeName>
</protein>
<evidence type="ECO:0000256" key="6">
    <source>
        <dbReference type="ARBA" id="ARBA00022666"/>
    </source>
</evidence>
<dbReference type="SUPFAM" id="SSF51197">
    <property type="entry name" value="Clavaminate synthase-like"/>
    <property type="match status" value="1"/>
</dbReference>
<proteinExistence type="inferred from homology"/>
<sequence>MSMSDSVPTIDVSRFVHGSPSERDAVVRQVAETCERIGFFLIKGHGVPDDLIARTYASARSFFDLPKEEKLEVKRIRPEVSRGYNSLADQSLSRSMGILSPPDLQESFNIGPLNAGSDPYFTEGFGVVHFAPNQWPKRPSDFRANATEYYSAMEKVSWQLMRIFALSLGLEESFFDGKIDKHVSSLRFINYPDQPLPPAEGQKRAGEHTDYGALTILKVEDAPGGLQVRDRAGNWIDIGYLPGTFVVNIGDLMMQWTNDRWISTLHRVMNPPLDAATSRRISLVFFHQPNYDAEVACLPTCASAENPAKYPATTSGAHWRGKNQAARNVKPAEEKVA</sequence>
<dbReference type="PANTHER" id="PTHR47990">
    <property type="entry name" value="2-OXOGLUTARATE (2OG) AND FE(II)-DEPENDENT OXYGENASE SUPERFAMILY PROTEIN-RELATED"/>
    <property type="match status" value="1"/>
</dbReference>
<dbReference type="InterPro" id="IPR050231">
    <property type="entry name" value="Iron_ascorbate_oxido_reductase"/>
</dbReference>
<keyword evidence="6" id="KW-0266">Ethylene biosynthesis</keyword>
<dbReference type="EC" id="1.13.12.19" evidence="4"/>
<comment type="similarity">
    <text evidence="11">Belongs to the iron/ascorbate-dependent oxidoreductase family.</text>
</comment>
<comment type="pathway">
    <text evidence="2">Alkene biosynthesis; ethylene biosynthesis via 2-oxoglutarate.</text>
</comment>
<dbReference type="AlphaFoldDB" id="A0A0R3E0U5"/>
<dbReference type="InterPro" id="IPR027443">
    <property type="entry name" value="IPNS-like_sf"/>
</dbReference>
<feature type="domain" description="Fe2OG dioxygenase" evidence="13">
    <location>
        <begin position="182"/>
        <end position="289"/>
    </location>
</feature>
<dbReference type="EMBL" id="LJYG01000034">
    <property type="protein sequence ID" value="KRQ15846.1"/>
    <property type="molecule type" value="Genomic_DNA"/>
</dbReference>
<dbReference type="GO" id="GO:0102276">
    <property type="term" value="F:2-oxoglutarate oxygenase/decarboxylase (ethylene-forming) activity"/>
    <property type="evidence" value="ECO:0007669"/>
    <property type="project" value="UniProtKB-EC"/>
</dbReference>
<evidence type="ECO:0000256" key="10">
    <source>
        <dbReference type="ARBA" id="ARBA00049359"/>
    </source>
</evidence>
<feature type="region of interest" description="Disordered" evidence="12">
    <location>
        <begin position="312"/>
        <end position="337"/>
    </location>
</feature>
<evidence type="ECO:0000256" key="11">
    <source>
        <dbReference type="RuleBase" id="RU003682"/>
    </source>
</evidence>
<evidence type="ECO:0000256" key="12">
    <source>
        <dbReference type="SAM" id="MobiDB-lite"/>
    </source>
</evidence>
<evidence type="ECO:0000256" key="8">
    <source>
        <dbReference type="ARBA" id="ARBA00031282"/>
    </source>
</evidence>
<gene>
    <name evidence="14" type="ORF">AOQ71_07885</name>
</gene>
<comment type="cofactor">
    <cofactor evidence="1">
        <name>Fe(2+)</name>
        <dbReference type="ChEBI" id="CHEBI:29033"/>
    </cofactor>
</comment>
<dbReference type="GO" id="GO:0046872">
    <property type="term" value="F:metal ion binding"/>
    <property type="evidence" value="ECO:0007669"/>
    <property type="project" value="UniProtKB-KW"/>
</dbReference>
<dbReference type="Gene3D" id="2.60.120.330">
    <property type="entry name" value="B-lactam Antibiotic, Isopenicillin N Synthase, Chain"/>
    <property type="match status" value="1"/>
</dbReference>
<evidence type="ECO:0000256" key="1">
    <source>
        <dbReference type="ARBA" id="ARBA00001954"/>
    </source>
</evidence>
<accession>A0A0R3E0U5</accession>
<dbReference type="InterPro" id="IPR044861">
    <property type="entry name" value="IPNS-like_FE2OG_OXY"/>
</dbReference>
<comment type="catalytic activity">
    <reaction evidence="10">
        <text>L-arginine + 2-oxoglutarate + O2 = guanidine + L-glutamate 5-semialdehyde + succinate + CO2</text>
        <dbReference type="Rhea" id="RHEA:31535"/>
        <dbReference type="ChEBI" id="CHEBI:15379"/>
        <dbReference type="ChEBI" id="CHEBI:16526"/>
        <dbReference type="ChEBI" id="CHEBI:16810"/>
        <dbReference type="ChEBI" id="CHEBI:30031"/>
        <dbReference type="ChEBI" id="CHEBI:30087"/>
        <dbReference type="ChEBI" id="CHEBI:32682"/>
        <dbReference type="ChEBI" id="CHEBI:58066"/>
        <dbReference type="EC" id="1.14.20.7"/>
    </reaction>
</comment>
<evidence type="ECO:0000313" key="15">
    <source>
        <dbReference type="Proteomes" id="UP000051936"/>
    </source>
</evidence>
<evidence type="ECO:0000256" key="9">
    <source>
        <dbReference type="ARBA" id="ARBA00047725"/>
    </source>
</evidence>
<keyword evidence="11" id="KW-0479">Metal-binding</keyword>
<dbReference type="PROSITE" id="PS51471">
    <property type="entry name" value="FE2OG_OXY"/>
    <property type="match status" value="1"/>
</dbReference>
<comment type="catalytic activity">
    <reaction evidence="9">
        <text>2-oxoglutarate + O2 + 2 H(+) = ethene + 3 CO2 + H2O</text>
        <dbReference type="Rhea" id="RHEA:31523"/>
        <dbReference type="ChEBI" id="CHEBI:15377"/>
        <dbReference type="ChEBI" id="CHEBI:15378"/>
        <dbReference type="ChEBI" id="CHEBI:15379"/>
        <dbReference type="ChEBI" id="CHEBI:16526"/>
        <dbReference type="ChEBI" id="CHEBI:16810"/>
        <dbReference type="ChEBI" id="CHEBI:18153"/>
        <dbReference type="EC" id="1.13.12.19"/>
    </reaction>
</comment>
<dbReference type="InterPro" id="IPR026992">
    <property type="entry name" value="DIOX_N"/>
</dbReference>
<organism evidence="14 15">
    <name type="scientific">Bradyrhizobium manausense</name>
    <dbReference type="NCBI Taxonomy" id="989370"/>
    <lineage>
        <taxon>Bacteria</taxon>
        <taxon>Pseudomonadati</taxon>
        <taxon>Pseudomonadota</taxon>
        <taxon>Alphaproteobacteria</taxon>
        <taxon>Hyphomicrobiales</taxon>
        <taxon>Nitrobacteraceae</taxon>
        <taxon>Bradyrhizobium</taxon>
    </lineage>
</organism>